<evidence type="ECO:0008006" key="3">
    <source>
        <dbReference type="Google" id="ProtNLM"/>
    </source>
</evidence>
<reference evidence="1 2" key="1">
    <citation type="submission" date="2024-01" db="EMBL/GenBank/DDBJ databases">
        <title>The complete chloroplast genome sequence of Lithospermum erythrorhizon: insights into the phylogenetic relationship among Boraginaceae species and the maternal lineages of purple gromwells.</title>
        <authorList>
            <person name="Okada T."/>
            <person name="Watanabe K."/>
        </authorList>
    </citation>
    <scope>NUCLEOTIDE SEQUENCE [LARGE SCALE GENOMIC DNA]</scope>
</reference>
<dbReference type="PANTHER" id="PTHR47592">
    <property type="entry name" value="PBF68 PROTEIN"/>
    <property type="match status" value="1"/>
</dbReference>
<dbReference type="Proteomes" id="UP001454036">
    <property type="component" value="Unassembled WGS sequence"/>
</dbReference>
<dbReference type="AlphaFoldDB" id="A0AAV3Q4Q5"/>
<organism evidence="1 2">
    <name type="scientific">Lithospermum erythrorhizon</name>
    <name type="common">Purple gromwell</name>
    <name type="synonym">Lithospermum officinale var. erythrorhizon</name>
    <dbReference type="NCBI Taxonomy" id="34254"/>
    <lineage>
        <taxon>Eukaryota</taxon>
        <taxon>Viridiplantae</taxon>
        <taxon>Streptophyta</taxon>
        <taxon>Embryophyta</taxon>
        <taxon>Tracheophyta</taxon>
        <taxon>Spermatophyta</taxon>
        <taxon>Magnoliopsida</taxon>
        <taxon>eudicotyledons</taxon>
        <taxon>Gunneridae</taxon>
        <taxon>Pentapetalae</taxon>
        <taxon>asterids</taxon>
        <taxon>lamiids</taxon>
        <taxon>Boraginales</taxon>
        <taxon>Boraginaceae</taxon>
        <taxon>Boraginoideae</taxon>
        <taxon>Lithospermeae</taxon>
        <taxon>Lithospermum</taxon>
    </lineage>
</organism>
<name>A0AAV3Q4Q5_LITER</name>
<dbReference type="EMBL" id="BAABME010003217">
    <property type="protein sequence ID" value="GAA0157941.1"/>
    <property type="molecule type" value="Genomic_DNA"/>
</dbReference>
<dbReference type="PANTHER" id="PTHR47592:SF29">
    <property type="entry name" value="ZINC FINGER, CCHC-TYPE"/>
    <property type="match status" value="1"/>
</dbReference>
<comment type="caution">
    <text evidence="1">The sequence shown here is derived from an EMBL/GenBank/DDBJ whole genome shotgun (WGS) entry which is preliminary data.</text>
</comment>
<evidence type="ECO:0000313" key="1">
    <source>
        <dbReference type="EMBL" id="GAA0157941.1"/>
    </source>
</evidence>
<evidence type="ECO:0000313" key="2">
    <source>
        <dbReference type="Proteomes" id="UP001454036"/>
    </source>
</evidence>
<keyword evidence="2" id="KW-1185">Reference proteome</keyword>
<proteinExistence type="predicted"/>
<sequence length="181" mass="21282">MHFLLTSLKEAYNVESAKLLWDQLEARYMREDTTSKKFLVSHFNGYFMVDSRFVLEQFHELERILGNDHYSVNTIMESRDAVFDENCFTMIPRPRNLIVDTRMSNDGNVQYQHGSSRGETSQVRRSKRVRTSKDFGIDFFWFLGEGGRETESVNSYIPNCYNLDYGHVTFEEPMRSPDAPF</sequence>
<accession>A0AAV3Q4Q5</accession>
<protein>
    <recommendedName>
        <fullName evidence="3">Zinc finger, CCHC-type</fullName>
    </recommendedName>
</protein>
<gene>
    <name evidence="1" type="ORF">LIER_15094</name>
</gene>